<dbReference type="InterPro" id="IPR051551">
    <property type="entry name" value="Autotransporter_adhesion"/>
</dbReference>
<organism evidence="2 3">
    <name type="scientific">Microvirga makkahensis</name>
    <dbReference type="NCBI Taxonomy" id="1128670"/>
    <lineage>
        <taxon>Bacteria</taxon>
        <taxon>Pseudomonadati</taxon>
        <taxon>Pseudomonadota</taxon>
        <taxon>Alphaproteobacteria</taxon>
        <taxon>Hyphomicrobiales</taxon>
        <taxon>Methylobacteriaceae</taxon>
        <taxon>Microvirga</taxon>
    </lineage>
</organism>
<dbReference type="AlphaFoldDB" id="A0A7X3MV21"/>
<dbReference type="InterPro" id="IPR011050">
    <property type="entry name" value="Pectin_lyase_fold/virulence"/>
</dbReference>
<dbReference type="EMBL" id="WURB01000017">
    <property type="protein sequence ID" value="MXQ13495.1"/>
    <property type="molecule type" value="Genomic_DNA"/>
</dbReference>
<comment type="caution">
    <text evidence="2">The sequence shown here is derived from an EMBL/GenBank/DDBJ whole genome shotgun (WGS) entry which is preliminary data.</text>
</comment>
<accession>A0A7X3MV21</accession>
<keyword evidence="1" id="KW-0732">Signal</keyword>
<reference evidence="2 3" key="2">
    <citation type="submission" date="2020-01" db="EMBL/GenBank/DDBJ databases">
        <title>Microvirga sp. nov., an arsenate reduction bacterium isolated from Tibet hotspring sediments.</title>
        <authorList>
            <person name="Xian W.-D."/>
            <person name="Li W.-J."/>
        </authorList>
    </citation>
    <scope>NUCLEOTIDE SEQUENCE [LARGE SCALE GENOMIC DNA]</scope>
    <source>
        <strain evidence="2 3">KCTC 23863</strain>
    </source>
</reference>
<evidence type="ECO:0008006" key="4">
    <source>
        <dbReference type="Google" id="ProtNLM"/>
    </source>
</evidence>
<name>A0A7X3MV21_9HYPH</name>
<dbReference type="InterPro" id="IPR013425">
    <property type="entry name" value="Autotrns_rpt"/>
</dbReference>
<feature type="non-terminal residue" evidence="2">
    <location>
        <position position="730"/>
    </location>
</feature>
<evidence type="ECO:0000313" key="2">
    <source>
        <dbReference type="EMBL" id="MXQ13495.1"/>
    </source>
</evidence>
<dbReference type="PANTHER" id="PTHR35037:SF3">
    <property type="entry name" value="C-TERMINAL REGION OF AIDA-LIKE PROTEIN"/>
    <property type="match status" value="1"/>
</dbReference>
<sequence>MVRKEGAGTITLRGNNTYSGGTFIGEGGGITTYSVGLGTGPVINNGTLTFEQVFNDSLRVASIQGTGTLVKRGTTGLGVYGVNTYTGDTIIQEGSIELMGSGSISSSGIHVWGLGNFTTDFADGARSIKSLWGTGTVLTGQNDLTIGEGSFGGNYNSDSRLIKAGDGVLTLSGTSIIRGGAVVEAGTLSLLGPTTGNLQVRPGATLSGASTINGHVAVDAGATLAGLGSTSLRMNSLTLDAASVVDATFRSAGVPVFSVAGNLTAGGELRINPASTLSYGTFTLFDTSGTLTNNRMVLANTPAGYQPGSFSLKTEAGKINLVVGPVAGDQHWKGGAGTWSAGAAWLNPNSSLVVGWSGNTAIFGGSSGPIDVQGTQTFSNLRFESNGYVLQSGSNGELAMAGAEGGINVSDGATATLDLAVTGSGKLAKSGAGTLVLSGSNSYSGGTRIEAGTLVGSVSSLGPGDIENDGTLEVRQGTDATLEASISGRGRLHKTGIGVLNLTGTSTYMGGTLVQAGRLKANGSLVSSVTVASGGILGGSGQIGGLEAQFGSMIAPGNSIGTLHVNGPVSFGAGSVYEVEVDAAGNSDRIETTGRATIAGGTVQVLAEKGSYKPTTSYKIVTAGGGVSGKFSHVTSNLAFLTPSLDYDPNAVVLSLTRKVEEDGDDEGGDKPKPVRLSSAAQTRNQFNTADAVEALGNGHRVFDAVIGQSVDGARQAFDALSGEVHASAA</sequence>
<keyword evidence="3" id="KW-1185">Reference proteome</keyword>
<evidence type="ECO:0000313" key="3">
    <source>
        <dbReference type="Proteomes" id="UP000436483"/>
    </source>
</evidence>
<dbReference type="NCBIfam" id="TIGR02601">
    <property type="entry name" value="autotrns_rpt"/>
    <property type="match status" value="4"/>
</dbReference>
<dbReference type="Pfam" id="PF12951">
    <property type="entry name" value="PATR"/>
    <property type="match status" value="4"/>
</dbReference>
<evidence type="ECO:0000256" key="1">
    <source>
        <dbReference type="ARBA" id="ARBA00022729"/>
    </source>
</evidence>
<dbReference type="InterPro" id="IPR012332">
    <property type="entry name" value="Autotransporter_pectin_lyase_C"/>
</dbReference>
<dbReference type="Proteomes" id="UP000436483">
    <property type="component" value="Unassembled WGS sequence"/>
</dbReference>
<protein>
    <recommendedName>
        <fullName evidence="4">Autotransporter-associated beta strand repeat-containing protein</fullName>
    </recommendedName>
</protein>
<proteinExistence type="predicted"/>
<dbReference type="PANTHER" id="PTHR35037">
    <property type="entry name" value="C-TERMINAL REGION OF AIDA-LIKE PROTEIN"/>
    <property type="match status" value="1"/>
</dbReference>
<gene>
    <name evidence="2" type="ORF">GR328_18900</name>
</gene>
<reference evidence="2 3" key="1">
    <citation type="submission" date="2019-12" db="EMBL/GenBank/DDBJ databases">
        <authorList>
            <person name="Yuan C.-G."/>
        </authorList>
    </citation>
    <scope>NUCLEOTIDE SEQUENCE [LARGE SCALE GENOMIC DNA]</scope>
    <source>
        <strain evidence="2 3">KCTC 23863</strain>
    </source>
</reference>
<dbReference type="RefSeq" id="WP_205790128.1">
    <property type="nucleotide sequence ID" value="NZ_WURB01000017.1"/>
</dbReference>
<dbReference type="SUPFAM" id="SSF51126">
    <property type="entry name" value="Pectin lyase-like"/>
    <property type="match status" value="3"/>
</dbReference>
<dbReference type="Gene3D" id="2.160.20.20">
    <property type="match status" value="1"/>
</dbReference>